<evidence type="ECO:0000313" key="4">
    <source>
        <dbReference type="EMBL" id="CAD6344092.1"/>
    </source>
</evidence>
<keyword evidence="3" id="KW-0442">Lipid degradation</keyword>
<evidence type="ECO:0000313" key="5">
    <source>
        <dbReference type="Proteomes" id="UP000604825"/>
    </source>
</evidence>
<name>A0A811SU53_9POAL</name>
<evidence type="ECO:0000256" key="2">
    <source>
        <dbReference type="ARBA" id="ARBA00022801"/>
    </source>
</evidence>
<accession>A0A811SU53</accession>
<dbReference type="Pfam" id="PF00657">
    <property type="entry name" value="Lipase_GDSL"/>
    <property type="match status" value="1"/>
</dbReference>
<dbReference type="InterPro" id="IPR036514">
    <property type="entry name" value="SGNH_hydro_sf"/>
</dbReference>
<dbReference type="AlphaFoldDB" id="A0A811SU53"/>
<comment type="caution">
    <text evidence="4">The sequence shown here is derived from an EMBL/GenBank/DDBJ whole genome shotgun (WGS) entry which is preliminary data.</text>
</comment>
<dbReference type="GO" id="GO:0016788">
    <property type="term" value="F:hydrolase activity, acting on ester bonds"/>
    <property type="evidence" value="ECO:0007669"/>
    <property type="project" value="InterPro"/>
</dbReference>
<dbReference type="PANTHER" id="PTHR45648:SF48">
    <property type="entry name" value="OS03G0581400 PROTEIN"/>
    <property type="match status" value="1"/>
</dbReference>
<dbReference type="OrthoDB" id="1600564at2759"/>
<dbReference type="PANTHER" id="PTHR45648">
    <property type="entry name" value="GDSL LIPASE/ACYLHYDROLASE FAMILY PROTEIN (AFU_ORTHOLOGUE AFUA_4G14700)"/>
    <property type="match status" value="1"/>
</dbReference>
<keyword evidence="5" id="KW-1185">Reference proteome</keyword>
<evidence type="ECO:0000256" key="1">
    <source>
        <dbReference type="ARBA" id="ARBA00008668"/>
    </source>
</evidence>
<organism evidence="4 5">
    <name type="scientific">Miscanthus lutarioriparius</name>
    <dbReference type="NCBI Taxonomy" id="422564"/>
    <lineage>
        <taxon>Eukaryota</taxon>
        <taxon>Viridiplantae</taxon>
        <taxon>Streptophyta</taxon>
        <taxon>Embryophyta</taxon>
        <taxon>Tracheophyta</taxon>
        <taxon>Spermatophyta</taxon>
        <taxon>Magnoliopsida</taxon>
        <taxon>Liliopsida</taxon>
        <taxon>Poales</taxon>
        <taxon>Poaceae</taxon>
        <taxon>PACMAD clade</taxon>
        <taxon>Panicoideae</taxon>
        <taxon>Andropogonodae</taxon>
        <taxon>Andropogoneae</taxon>
        <taxon>Saccharinae</taxon>
        <taxon>Miscanthus</taxon>
    </lineage>
</organism>
<evidence type="ECO:0008006" key="6">
    <source>
        <dbReference type="Google" id="ProtNLM"/>
    </source>
</evidence>
<dbReference type="Gene3D" id="3.40.50.1110">
    <property type="entry name" value="SGNH hydrolase"/>
    <property type="match status" value="1"/>
</dbReference>
<keyword evidence="3" id="KW-0443">Lipid metabolism</keyword>
<protein>
    <recommendedName>
        <fullName evidence="6">GDSL esterase/lipase</fullName>
    </recommendedName>
</protein>
<proteinExistence type="inferred from homology"/>
<dbReference type="InterPro" id="IPR051058">
    <property type="entry name" value="GDSL_Est/Lipase"/>
</dbReference>
<dbReference type="EMBL" id="CAJGYO010000888">
    <property type="protein sequence ID" value="CAD6344092.1"/>
    <property type="molecule type" value="Genomic_DNA"/>
</dbReference>
<dbReference type="Proteomes" id="UP000604825">
    <property type="component" value="Unassembled WGS sequence"/>
</dbReference>
<comment type="similarity">
    <text evidence="1">Belongs to the 'GDSL' lipolytic enzyme family.</text>
</comment>
<evidence type="ECO:0000256" key="3">
    <source>
        <dbReference type="ARBA" id="ARBA00022963"/>
    </source>
</evidence>
<dbReference type="GO" id="GO:0016042">
    <property type="term" value="P:lipid catabolic process"/>
    <property type="evidence" value="ECO:0007669"/>
    <property type="project" value="UniProtKB-KW"/>
</dbReference>
<gene>
    <name evidence="4" type="ORF">NCGR_LOCUS68190</name>
</gene>
<reference evidence="4" key="1">
    <citation type="submission" date="2020-10" db="EMBL/GenBank/DDBJ databases">
        <authorList>
            <person name="Han B."/>
            <person name="Lu T."/>
            <person name="Zhao Q."/>
            <person name="Huang X."/>
            <person name="Zhao Y."/>
        </authorList>
    </citation>
    <scope>NUCLEOTIDE SEQUENCE</scope>
</reference>
<sequence length="201" mass="21956">MFAIAIGGNDIIDRVLLDPAGPLNSTQFIDLMAQSLKRQLQRMYALGMRRLFFVGAAPLGCIPLLRERERSLHNSKGCNAEANSLSVEHNTAVASLLRDLSARHSDFQYSFFNTSTALLLYIQELEANGSAEVKAACCGLGSDNAMFGCTPLSSLCPNRSNHVFWDFVHPTELTAQKLTRVAFDGSPPLVSPVNLRQLCAP</sequence>
<keyword evidence="2" id="KW-0378">Hydrolase</keyword>
<dbReference type="InterPro" id="IPR001087">
    <property type="entry name" value="GDSL"/>
</dbReference>